<proteinExistence type="predicted"/>
<reference evidence="1" key="1">
    <citation type="journal article" date="2023" name="Nat. Commun.">
        <title>Diploid and tetraploid genomes of Acorus and the evolution of monocots.</title>
        <authorList>
            <person name="Ma L."/>
            <person name="Liu K.W."/>
            <person name="Li Z."/>
            <person name="Hsiao Y.Y."/>
            <person name="Qi Y."/>
            <person name="Fu T."/>
            <person name="Tang G.D."/>
            <person name="Zhang D."/>
            <person name="Sun W.H."/>
            <person name="Liu D.K."/>
            <person name="Li Y."/>
            <person name="Chen G.Z."/>
            <person name="Liu X.D."/>
            <person name="Liao X.Y."/>
            <person name="Jiang Y.T."/>
            <person name="Yu X."/>
            <person name="Hao Y."/>
            <person name="Huang J."/>
            <person name="Zhao X.W."/>
            <person name="Ke S."/>
            <person name="Chen Y.Y."/>
            <person name="Wu W.L."/>
            <person name="Hsu J.L."/>
            <person name="Lin Y.F."/>
            <person name="Huang M.D."/>
            <person name="Li C.Y."/>
            <person name="Huang L."/>
            <person name="Wang Z.W."/>
            <person name="Zhao X."/>
            <person name="Zhong W.Y."/>
            <person name="Peng D.H."/>
            <person name="Ahmad S."/>
            <person name="Lan S."/>
            <person name="Zhang J.S."/>
            <person name="Tsai W.C."/>
            <person name="Van de Peer Y."/>
            <person name="Liu Z.J."/>
        </authorList>
    </citation>
    <scope>NUCLEOTIDE SEQUENCE</scope>
    <source>
        <strain evidence="1">CP</strain>
    </source>
</reference>
<organism evidence="1 2">
    <name type="scientific">Acorus calamus</name>
    <name type="common">Sweet flag</name>
    <dbReference type="NCBI Taxonomy" id="4465"/>
    <lineage>
        <taxon>Eukaryota</taxon>
        <taxon>Viridiplantae</taxon>
        <taxon>Streptophyta</taxon>
        <taxon>Embryophyta</taxon>
        <taxon>Tracheophyta</taxon>
        <taxon>Spermatophyta</taxon>
        <taxon>Magnoliopsida</taxon>
        <taxon>Liliopsida</taxon>
        <taxon>Acoraceae</taxon>
        <taxon>Acorus</taxon>
    </lineage>
</organism>
<sequence>MEIGCTAKDKDFRVASGSGQDPYKELLCKVVPQHSYAMCPLQWRRGKRRSLIPRVRGGLMVMVEAELYVQPLLIQSFLG</sequence>
<evidence type="ECO:0000313" key="1">
    <source>
        <dbReference type="EMBL" id="KAK1293346.1"/>
    </source>
</evidence>
<accession>A0AAV9CVZ3</accession>
<dbReference type="Proteomes" id="UP001180020">
    <property type="component" value="Unassembled WGS sequence"/>
</dbReference>
<dbReference type="EMBL" id="JAUJYO010000017">
    <property type="protein sequence ID" value="KAK1293346.1"/>
    <property type="molecule type" value="Genomic_DNA"/>
</dbReference>
<protein>
    <submittedName>
        <fullName evidence="1">Uncharacterized protein</fullName>
    </submittedName>
</protein>
<reference evidence="1" key="2">
    <citation type="submission" date="2023-06" db="EMBL/GenBank/DDBJ databases">
        <authorList>
            <person name="Ma L."/>
            <person name="Liu K.-W."/>
            <person name="Li Z."/>
            <person name="Hsiao Y.-Y."/>
            <person name="Qi Y."/>
            <person name="Fu T."/>
            <person name="Tang G."/>
            <person name="Zhang D."/>
            <person name="Sun W.-H."/>
            <person name="Liu D.-K."/>
            <person name="Li Y."/>
            <person name="Chen G.-Z."/>
            <person name="Liu X.-D."/>
            <person name="Liao X.-Y."/>
            <person name="Jiang Y.-T."/>
            <person name="Yu X."/>
            <person name="Hao Y."/>
            <person name="Huang J."/>
            <person name="Zhao X.-W."/>
            <person name="Ke S."/>
            <person name="Chen Y.-Y."/>
            <person name="Wu W.-L."/>
            <person name="Hsu J.-L."/>
            <person name="Lin Y.-F."/>
            <person name="Huang M.-D."/>
            <person name="Li C.-Y."/>
            <person name="Huang L."/>
            <person name="Wang Z.-W."/>
            <person name="Zhao X."/>
            <person name="Zhong W.-Y."/>
            <person name="Peng D.-H."/>
            <person name="Ahmad S."/>
            <person name="Lan S."/>
            <person name="Zhang J.-S."/>
            <person name="Tsai W.-C."/>
            <person name="Van De Peer Y."/>
            <person name="Liu Z.-J."/>
        </authorList>
    </citation>
    <scope>NUCLEOTIDE SEQUENCE</scope>
    <source>
        <strain evidence="1">CP</strain>
        <tissue evidence="1">Leaves</tissue>
    </source>
</reference>
<comment type="caution">
    <text evidence="1">The sequence shown here is derived from an EMBL/GenBank/DDBJ whole genome shotgun (WGS) entry which is preliminary data.</text>
</comment>
<keyword evidence="2" id="KW-1185">Reference proteome</keyword>
<dbReference type="AlphaFoldDB" id="A0AAV9CVZ3"/>
<evidence type="ECO:0000313" key="2">
    <source>
        <dbReference type="Proteomes" id="UP001180020"/>
    </source>
</evidence>
<gene>
    <name evidence="1" type="ORF">QJS10_CPB17g00623</name>
</gene>
<name>A0AAV9CVZ3_ACOCL</name>